<accession>A0A1A9WQA7</accession>
<reference evidence="2" key="1">
    <citation type="submission" date="2014-03" db="EMBL/GenBank/DDBJ databases">
        <authorList>
            <person name="Aksoy S."/>
            <person name="Warren W."/>
            <person name="Wilson R.K."/>
        </authorList>
    </citation>
    <scope>NUCLEOTIDE SEQUENCE [LARGE SCALE GENOMIC DNA]</scope>
    <source>
        <strain evidence="2">IAEA</strain>
    </source>
</reference>
<dbReference type="Proteomes" id="UP000091820">
    <property type="component" value="Unassembled WGS sequence"/>
</dbReference>
<reference evidence="1" key="2">
    <citation type="submission" date="2020-05" db="UniProtKB">
        <authorList>
            <consortium name="EnsemblMetazoa"/>
        </authorList>
    </citation>
    <scope>IDENTIFICATION</scope>
    <source>
        <strain evidence="1">IAEA</strain>
    </source>
</reference>
<proteinExistence type="predicted"/>
<organism evidence="1 2">
    <name type="scientific">Glossina brevipalpis</name>
    <dbReference type="NCBI Taxonomy" id="37001"/>
    <lineage>
        <taxon>Eukaryota</taxon>
        <taxon>Metazoa</taxon>
        <taxon>Ecdysozoa</taxon>
        <taxon>Arthropoda</taxon>
        <taxon>Hexapoda</taxon>
        <taxon>Insecta</taxon>
        <taxon>Pterygota</taxon>
        <taxon>Neoptera</taxon>
        <taxon>Endopterygota</taxon>
        <taxon>Diptera</taxon>
        <taxon>Brachycera</taxon>
        <taxon>Muscomorpha</taxon>
        <taxon>Hippoboscoidea</taxon>
        <taxon>Glossinidae</taxon>
        <taxon>Glossina</taxon>
    </lineage>
</organism>
<keyword evidence="2" id="KW-1185">Reference proteome</keyword>
<evidence type="ECO:0000313" key="1">
    <source>
        <dbReference type="EnsemblMetazoa" id="GBRI028022-PA"/>
    </source>
</evidence>
<name>A0A1A9WQA7_9MUSC</name>
<sequence>MSGRVVGLGWCLGWVELGGVGVGVVVKCVDGFLFGVWKPIISRKFSEVLTVEEYRFCHFRWVPVLNTYLHSARLKHGLNRSYNRCPSGICYTSTITMALPCFMSPSYIIRISIRHKHRQDFIATFQLKSSLYQNGGER</sequence>
<dbReference type="EnsemblMetazoa" id="GBRI028022-RA">
    <property type="protein sequence ID" value="GBRI028022-PA"/>
    <property type="gene ID" value="GBRI028022"/>
</dbReference>
<protein>
    <submittedName>
        <fullName evidence="1">Uncharacterized protein</fullName>
    </submittedName>
</protein>
<evidence type="ECO:0000313" key="2">
    <source>
        <dbReference type="Proteomes" id="UP000091820"/>
    </source>
</evidence>
<dbReference type="AlphaFoldDB" id="A0A1A9WQA7"/>
<dbReference type="VEuPathDB" id="VectorBase:GBRI028022"/>